<evidence type="ECO:0000313" key="2">
    <source>
        <dbReference type="Ensembl" id="ENSPEMP00000036157.1"/>
    </source>
</evidence>
<sequence length="113" mass="13375">MELSFPFTFKDVTINFSKEDWEWLDISRRELYREVMLENYSNLVSVGLSVSKPELVTCLEQNKEPWILNIEEAECREPGKVEGNNDLYYQEKECNLSYSSLYLLFYTTLSSFS</sequence>
<dbReference type="Proteomes" id="UP000694547">
    <property type="component" value="Unassembled WGS sequence"/>
</dbReference>
<dbReference type="SMART" id="SM00349">
    <property type="entry name" value="KRAB"/>
    <property type="match status" value="1"/>
</dbReference>
<dbReference type="Pfam" id="PF01352">
    <property type="entry name" value="KRAB"/>
    <property type="match status" value="1"/>
</dbReference>
<feature type="domain" description="KRAB" evidence="1">
    <location>
        <begin position="7"/>
        <end position="78"/>
    </location>
</feature>
<reference evidence="2" key="3">
    <citation type="submission" date="2025-09" db="UniProtKB">
        <authorList>
            <consortium name="Ensembl"/>
        </authorList>
    </citation>
    <scope>IDENTIFICATION</scope>
</reference>
<organism evidence="2 3">
    <name type="scientific">Peromyscus maniculatus bairdii</name>
    <name type="common">Prairie deer mouse</name>
    <dbReference type="NCBI Taxonomy" id="230844"/>
    <lineage>
        <taxon>Eukaryota</taxon>
        <taxon>Metazoa</taxon>
        <taxon>Chordata</taxon>
        <taxon>Craniata</taxon>
        <taxon>Vertebrata</taxon>
        <taxon>Euteleostomi</taxon>
        <taxon>Mammalia</taxon>
        <taxon>Eutheria</taxon>
        <taxon>Euarchontoglires</taxon>
        <taxon>Glires</taxon>
        <taxon>Rodentia</taxon>
        <taxon>Myomorpha</taxon>
        <taxon>Muroidea</taxon>
        <taxon>Cricetidae</taxon>
        <taxon>Neotominae</taxon>
        <taxon>Peromyscus</taxon>
    </lineage>
</organism>
<dbReference type="PANTHER" id="PTHR23232">
    <property type="entry name" value="KRAB DOMAIN C2H2 ZINC FINGER"/>
    <property type="match status" value="1"/>
</dbReference>
<proteinExistence type="predicted"/>
<dbReference type="InterPro" id="IPR036051">
    <property type="entry name" value="KRAB_dom_sf"/>
</dbReference>
<dbReference type="GO" id="GO:0006355">
    <property type="term" value="P:regulation of DNA-templated transcription"/>
    <property type="evidence" value="ECO:0007669"/>
    <property type="project" value="InterPro"/>
</dbReference>
<dbReference type="PROSITE" id="PS50805">
    <property type="entry name" value="KRAB"/>
    <property type="match status" value="1"/>
</dbReference>
<dbReference type="InterPro" id="IPR050169">
    <property type="entry name" value="Krueppel_C2H2_ZnF"/>
</dbReference>
<accession>A0A8C8W5U8</accession>
<dbReference type="PANTHER" id="PTHR23232:SF158">
    <property type="entry name" value="KRAB DOMAIN-CONTAINING PROTEIN 5"/>
    <property type="match status" value="1"/>
</dbReference>
<dbReference type="InterPro" id="IPR001909">
    <property type="entry name" value="KRAB"/>
</dbReference>
<evidence type="ECO:0000259" key="1">
    <source>
        <dbReference type="PROSITE" id="PS50805"/>
    </source>
</evidence>
<reference evidence="3" key="1">
    <citation type="submission" date="2018-10" db="EMBL/GenBank/DDBJ databases">
        <title>Improved assembly of the deer mouse Peromyscus maniculatus genome.</title>
        <authorList>
            <person name="Lassance J.-M."/>
            <person name="Hoekstra H.E."/>
        </authorList>
    </citation>
    <scope>NUCLEOTIDE SEQUENCE [LARGE SCALE GENOMIC DNA]</scope>
</reference>
<dbReference type="Gene3D" id="6.10.140.140">
    <property type="match status" value="1"/>
</dbReference>
<keyword evidence="3" id="KW-1185">Reference proteome</keyword>
<dbReference type="AlphaFoldDB" id="A0A8C8W5U8"/>
<dbReference type="SUPFAM" id="SSF109640">
    <property type="entry name" value="KRAB domain (Kruppel-associated box)"/>
    <property type="match status" value="1"/>
</dbReference>
<protein>
    <recommendedName>
        <fullName evidence="1">KRAB domain-containing protein</fullName>
    </recommendedName>
</protein>
<reference evidence="2" key="2">
    <citation type="submission" date="2025-08" db="UniProtKB">
        <authorList>
            <consortium name="Ensembl"/>
        </authorList>
    </citation>
    <scope>IDENTIFICATION</scope>
</reference>
<name>A0A8C8W5U8_PERMB</name>
<dbReference type="GeneTree" id="ENSGT00940000153165"/>
<evidence type="ECO:0000313" key="3">
    <source>
        <dbReference type="Proteomes" id="UP000694547"/>
    </source>
</evidence>
<dbReference type="CDD" id="cd07765">
    <property type="entry name" value="KRAB_A-box"/>
    <property type="match status" value="1"/>
</dbReference>
<dbReference type="Ensembl" id="ENSPEMT00000040753.1">
    <property type="protein sequence ID" value="ENSPEMP00000036157.1"/>
    <property type="gene ID" value="ENSPEMG00000024480.1"/>
</dbReference>